<dbReference type="Proteomes" id="UP001497525">
    <property type="component" value="Unassembled WGS sequence"/>
</dbReference>
<dbReference type="EMBL" id="CAXLJL010000279">
    <property type="protein sequence ID" value="CAL5136014.1"/>
    <property type="molecule type" value="Genomic_DNA"/>
</dbReference>
<sequence length="230" mass="26492">MSTLTALLAINSHEIAGVCAFFQIVDELLRRIKIIRKVFEQSIRRMIQEQPRQCEWIITKMVIENLQDAVTQPLQRNHALRELSHWDEKAFINKYGGSIRKALTNLYMVLDMALAHLNSLTDQPSAECFEIDRQIPETENVDWIQGGPPKLELIRRLKGGRGLFLATRAKEILNFLVIGIARAVDQAERDSETLHSFLLAREYRSLQNRIRPGLRPIITIQISPLDQLFP</sequence>
<reference evidence="1" key="1">
    <citation type="submission" date="2024-06" db="EMBL/GenBank/DDBJ databases">
        <authorList>
            <person name="Liu X."/>
            <person name="Lenzi L."/>
            <person name="Haldenby T S."/>
            <person name="Uol C."/>
        </authorList>
    </citation>
    <scope>NUCLEOTIDE SEQUENCE</scope>
</reference>
<comment type="caution">
    <text evidence="1">The sequence shown here is derived from an EMBL/GenBank/DDBJ whole genome shotgun (WGS) entry which is preliminary data.</text>
</comment>
<evidence type="ECO:0000313" key="1">
    <source>
        <dbReference type="EMBL" id="CAL5136014.1"/>
    </source>
</evidence>
<name>A0AAV2TFY7_CALDB</name>
<dbReference type="AlphaFoldDB" id="A0AAV2TFY7"/>
<organism evidence="1 2">
    <name type="scientific">Calicophoron daubneyi</name>
    <name type="common">Rumen fluke</name>
    <name type="synonym">Paramphistomum daubneyi</name>
    <dbReference type="NCBI Taxonomy" id="300641"/>
    <lineage>
        <taxon>Eukaryota</taxon>
        <taxon>Metazoa</taxon>
        <taxon>Spiralia</taxon>
        <taxon>Lophotrochozoa</taxon>
        <taxon>Platyhelminthes</taxon>
        <taxon>Trematoda</taxon>
        <taxon>Digenea</taxon>
        <taxon>Plagiorchiida</taxon>
        <taxon>Pronocephalata</taxon>
        <taxon>Paramphistomoidea</taxon>
        <taxon>Paramphistomidae</taxon>
        <taxon>Calicophoron</taxon>
    </lineage>
</organism>
<gene>
    <name evidence="1" type="ORF">CDAUBV1_LOCUS10114</name>
</gene>
<accession>A0AAV2TFY7</accession>
<evidence type="ECO:0000313" key="2">
    <source>
        <dbReference type="Proteomes" id="UP001497525"/>
    </source>
</evidence>
<protein>
    <submittedName>
        <fullName evidence="1">Uncharacterized protein</fullName>
    </submittedName>
</protein>
<proteinExistence type="predicted"/>